<dbReference type="OrthoDB" id="546755at2759"/>
<proteinExistence type="predicted"/>
<keyword evidence="3" id="KW-1185">Reference proteome</keyword>
<accession>A0A2J7ZK84</accession>
<reference evidence="2 3" key="1">
    <citation type="journal article" date="2017" name="Mol. Biol. Evol.">
        <title>The 4-celled Tetrabaena socialis nuclear genome reveals the essential components for genetic control of cell number at the origin of multicellularity in the volvocine lineage.</title>
        <authorList>
            <person name="Featherston J."/>
            <person name="Arakaki Y."/>
            <person name="Hanschen E.R."/>
            <person name="Ferris P.J."/>
            <person name="Michod R.E."/>
            <person name="Olson B.J.S.C."/>
            <person name="Nozaki H."/>
            <person name="Durand P.M."/>
        </authorList>
    </citation>
    <scope>NUCLEOTIDE SEQUENCE [LARGE SCALE GENOMIC DNA]</scope>
    <source>
        <strain evidence="2 3">NIES-571</strain>
    </source>
</reference>
<feature type="compositionally biased region" description="Gly residues" evidence="1">
    <location>
        <begin position="1106"/>
        <end position="1125"/>
    </location>
</feature>
<name>A0A2J7ZK84_9CHLO</name>
<feature type="region of interest" description="Disordered" evidence="1">
    <location>
        <begin position="30"/>
        <end position="62"/>
    </location>
</feature>
<evidence type="ECO:0000313" key="2">
    <source>
        <dbReference type="EMBL" id="PNH00672.1"/>
    </source>
</evidence>
<dbReference type="Proteomes" id="UP000236333">
    <property type="component" value="Unassembled WGS sequence"/>
</dbReference>
<gene>
    <name evidence="2" type="ORF">TSOC_013492</name>
</gene>
<sequence>MSVSSAIAELFGSERASDCDVLFCLERPEAAEEEGQQQKRARTESAPSSAAARAEPHTSAIVGEPLPGHTFVLRLASDRFLAQIERWVDGAGASGGAQGTAASSSSRAPRLQLRVPLGSEAEAPFARAAIGCAYTGVVAADGVRAALEVRRQAAYLQINGCTAACDKLLVGMLAAGSSSGAGSAADGSGGGQAAAAVDGISSRSAAVGFMACWAQLPDPAVEPTFAPVLAAAEEALVRHFGDALAALNMPSLRQQLLQLPPAGVEALLRSEAFGTDSEDSVLLLLATWMELGRPYLSVVLPALAADYETGAAGSACAWFPISIAEAGFIANLATAAAGAEKKQLLLNGAQLYDTKSPYYSTASRPQCLPRAGRNFEWAISQQELLDALVRLQPNGCVSVYGSFAAGCLLCARGLEWEVSLEVEHEATAAGVYLACDLPAAYDVTGSSMGSSKAIAVAGLEARLAVHDWRSGARRTAFTGDFEASEFGFSLGRAVRDAGRGWPTALRLAQPPQAGADGGGGGGALRGWSTYLHDGRLTAVEDEAGGSQAAAASHHARPSPAAVEFMACWAQLPDPAEEPTFAPVLAAAKEALVRHFGDALAVFNTPSLRKQLLQLPAAGVEALLGSEAFGTDSEDSVLLVLATWMKANHGQTDAATRRQLCRLVRLVQLGRPYLSVVLPALAVDHETGAAGSPCAWFPISIAEAGFITTLATAATGVEAERLLCYGCQLYVTQSSYYSTAARPQCLPWAGRTFEWAISQKELLAALNHLPPHDCVSVHSSFVGGSRQLCARGLEWRPLLEVEHEDTSAGVFLDCDLPAAYDVARSRLGSSSKFIAVAGLEARLAVHGWGGGARVGCKCGRDNLKGVCSFAPLCQCPNTPSLHQQLGVETLLGSGAFGTDGEDSVLLLLATWMKLGRPYLGVVLPVLAADHESGAAGLPCAWFPISVTEAGLPHWPSQWLGLTRSCFQQQEAQKEEKEETAEPQAGSALVGEPLPGHLLVLRLASERFRAQSSRWDNGACARAAQEGVSSSASAATRPQLRVPLGSEAEVPFARAAIGYAYTGVVAADCVRAALEVRRQAAYLQINGCTAACDELLLGMLAGSAADGSGGGQAAADARGGGRGNAGRGRGRRRQGRGWAAAATAVEGEPGGRQAAAAADNARSSLAAVEFMACWAQLPDPAEEPTFAPVLAAAKEALVWHFRDALAALSTPSLRQQLLQLPAAGVEALLGAEEFGTDSEDSVLLLLATWMKANHSQTDAATREQLCRLVRLGQLGRPYLTAVLPALAADHETGAAGSACAWFPISIAEAGFITTLATAATGVDEDRLLCYGSQLYDTKSPYYSTAVRPQCLPWAGRTFEWAISPKELQHALVRLQPNGCVSVYGSFAAGCLLCARGLTWRPLLTVDHRATSAGVFLKCSLPAAYDVAGSRLGSSSKVITIVGLEAHLVVHGWRGGARWDVFADGFEASNFNFGLGRALHSTGWGCPSALPLAQPQQAGANNGGGNMLAGWARYLHDGRLTGTLTLLPLP</sequence>
<dbReference type="InterPro" id="IPR045890">
    <property type="entry name" value="POB1-like"/>
</dbReference>
<dbReference type="PANTHER" id="PTHR46336:SF3">
    <property type="entry name" value="BTB_POZ DOMAIN-CONTAINING PROTEIN POB1"/>
    <property type="match status" value="1"/>
</dbReference>
<feature type="region of interest" description="Disordered" evidence="1">
    <location>
        <begin position="1106"/>
        <end position="1154"/>
    </location>
</feature>
<organism evidence="2 3">
    <name type="scientific">Tetrabaena socialis</name>
    <dbReference type="NCBI Taxonomy" id="47790"/>
    <lineage>
        <taxon>Eukaryota</taxon>
        <taxon>Viridiplantae</taxon>
        <taxon>Chlorophyta</taxon>
        <taxon>core chlorophytes</taxon>
        <taxon>Chlorophyceae</taxon>
        <taxon>CS clade</taxon>
        <taxon>Chlamydomonadales</taxon>
        <taxon>Tetrabaenaceae</taxon>
        <taxon>Tetrabaena</taxon>
    </lineage>
</organism>
<protein>
    <submittedName>
        <fullName evidence="2">Uncharacterized protein</fullName>
    </submittedName>
</protein>
<evidence type="ECO:0000313" key="3">
    <source>
        <dbReference type="Proteomes" id="UP000236333"/>
    </source>
</evidence>
<dbReference type="EMBL" id="PGGS01001236">
    <property type="protein sequence ID" value="PNH00672.1"/>
    <property type="molecule type" value="Genomic_DNA"/>
</dbReference>
<feature type="compositionally biased region" description="Low complexity" evidence="1">
    <location>
        <begin position="44"/>
        <end position="53"/>
    </location>
</feature>
<evidence type="ECO:0000256" key="1">
    <source>
        <dbReference type="SAM" id="MobiDB-lite"/>
    </source>
</evidence>
<dbReference type="PANTHER" id="PTHR46336">
    <property type="entry name" value="OS02G0260700 PROTEIN"/>
    <property type="match status" value="1"/>
</dbReference>
<comment type="caution">
    <text evidence="2">The sequence shown here is derived from an EMBL/GenBank/DDBJ whole genome shotgun (WGS) entry which is preliminary data.</text>
</comment>